<organism evidence="1 2">
    <name type="scientific">Clostridium facile</name>
    <dbReference type="NCBI Taxonomy" id="2763035"/>
    <lineage>
        <taxon>Bacteria</taxon>
        <taxon>Bacillati</taxon>
        <taxon>Bacillota</taxon>
        <taxon>Clostridia</taxon>
        <taxon>Eubacteriales</taxon>
        <taxon>Clostridiaceae</taxon>
        <taxon>Clostridium</taxon>
    </lineage>
</organism>
<gene>
    <name evidence="1" type="ORF">H8Z77_03395</name>
</gene>
<comment type="caution">
    <text evidence="1">The sequence shown here is derived from an EMBL/GenBank/DDBJ whole genome shotgun (WGS) entry which is preliminary data.</text>
</comment>
<dbReference type="EMBL" id="JACOQK010000001">
    <property type="protein sequence ID" value="MBC5787069.1"/>
    <property type="molecule type" value="Genomic_DNA"/>
</dbReference>
<reference evidence="1 2" key="1">
    <citation type="submission" date="2020-08" db="EMBL/GenBank/DDBJ databases">
        <title>Genome public.</title>
        <authorList>
            <person name="Liu C."/>
            <person name="Sun Q."/>
        </authorList>
    </citation>
    <scope>NUCLEOTIDE SEQUENCE [LARGE SCALE GENOMIC DNA]</scope>
    <source>
        <strain evidence="1 2">NSJ-27</strain>
    </source>
</reference>
<evidence type="ECO:0000313" key="1">
    <source>
        <dbReference type="EMBL" id="MBC5787069.1"/>
    </source>
</evidence>
<dbReference type="Proteomes" id="UP000649151">
    <property type="component" value="Unassembled WGS sequence"/>
</dbReference>
<evidence type="ECO:0000313" key="2">
    <source>
        <dbReference type="Proteomes" id="UP000649151"/>
    </source>
</evidence>
<protein>
    <submittedName>
        <fullName evidence="1">Uncharacterized protein</fullName>
    </submittedName>
</protein>
<name>A0ABR7IPL0_9CLOT</name>
<proteinExistence type="predicted"/>
<dbReference type="RefSeq" id="WP_069988761.1">
    <property type="nucleotide sequence ID" value="NZ_JACOQK010000001.1"/>
</dbReference>
<accession>A0ABR7IPL0</accession>
<sequence length="71" mass="8193">MIQATQQLSLFADAAKRQKQEWLEESVDTLRRRFGHFSIQWGIMLTDPALFALDPVNDHVIHPEAFLKGKT</sequence>
<keyword evidence="2" id="KW-1185">Reference proteome</keyword>